<gene>
    <name evidence="2" type="ORF">TorRG33x02_296230</name>
</gene>
<accession>A0A2P5C5V4</accession>
<sequence>MTPLHDVGSSSGSTVSKWWECVWKLLLPSKIEPFLWRLFHGILPVAKSLASR</sequence>
<dbReference type="InParanoid" id="A0A2P5C5V4"/>
<dbReference type="AlphaFoldDB" id="A0A2P5C5V4"/>
<evidence type="ECO:0000313" key="2">
    <source>
        <dbReference type="EMBL" id="PON56472.1"/>
    </source>
</evidence>
<dbReference type="Pfam" id="PF13966">
    <property type="entry name" value="zf-RVT"/>
    <property type="match status" value="1"/>
</dbReference>
<feature type="domain" description="Reverse transcriptase zinc-binding" evidence="1">
    <location>
        <begin position="13"/>
        <end position="52"/>
    </location>
</feature>
<comment type="caution">
    <text evidence="2">The sequence shown here is derived from an EMBL/GenBank/DDBJ whole genome shotgun (WGS) entry which is preliminary data.</text>
</comment>
<keyword evidence="3" id="KW-1185">Reference proteome</keyword>
<protein>
    <recommendedName>
        <fullName evidence="1">Reverse transcriptase zinc-binding domain-containing protein</fullName>
    </recommendedName>
</protein>
<feature type="non-terminal residue" evidence="2">
    <location>
        <position position="52"/>
    </location>
</feature>
<dbReference type="EMBL" id="JXTC01000408">
    <property type="protein sequence ID" value="PON56472.1"/>
    <property type="molecule type" value="Genomic_DNA"/>
</dbReference>
<reference evidence="3" key="1">
    <citation type="submission" date="2016-06" db="EMBL/GenBank/DDBJ databases">
        <title>Parallel loss of symbiosis genes in relatives of nitrogen-fixing non-legume Parasponia.</title>
        <authorList>
            <person name="Van Velzen R."/>
            <person name="Holmer R."/>
            <person name="Bu F."/>
            <person name="Rutten L."/>
            <person name="Van Zeijl A."/>
            <person name="Liu W."/>
            <person name="Santuari L."/>
            <person name="Cao Q."/>
            <person name="Sharma T."/>
            <person name="Shen D."/>
            <person name="Roswanjaya Y."/>
            <person name="Wardhani T."/>
            <person name="Kalhor M.S."/>
            <person name="Jansen J."/>
            <person name="Van den Hoogen J."/>
            <person name="Gungor B."/>
            <person name="Hartog M."/>
            <person name="Hontelez J."/>
            <person name="Verver J."/>
            <person name="Yang W.-C."/>
            <person name="Schijlen E."/>
            <person name="Repin R."/>
            <person name="Schilthuizen M."/>
            <person name="Schranz E."/>
            <person name="Heidstra R."/>
            <person name="Miyata K."/>
            <person name="Fedorova E."/>
            <person name="Kohlen W."/>
            <person name="Bisseling T."/>
            <person name="Smit S."/>
            <person name="Geurts R."/>
        </authorList>
    </citation>
    <scope>NUCLEOTIDE SEQUENCE [LARGE SCALE GENOMIC DNA]</scope>
    <source>
        <strain evidence="3">cv. RG33-2</strain>
    </source>
</reference>
<name>A0A2P5C5V4_TREOI</name>
<organism evidence="2 3">
    <name type="scientific">Trema orientale</name>
    <name type="common">Charcoal tree</name>
    <name type="synonym">Celtis orientalis</name>
    <dbReference type="NCBI Taxonomy" id="63057"/>
    <lineage>
        <taxon>Eukaryota</taxon>
        <taxon>Viridiplantae</taxon>
        <taxon>Streptophyta</taxon>
        <taxon>Embryophyta</taxon>
        <taxon>Tracheophyta</taxon>
        <taxon>Spermatophyta</taxon>
        <taxon>Magnoliopsida</taxon>
        <taxon>eudicotyledons</taxon>
        <taxon>Gunneridae</taxon>
        <taxon>Pentapetalae</taxon>
        <taxon>rosids</taxon>
        <taxon>fabids</taxon>
        <taxon>Rosales</taxon>
        <taxon>Cannabaceae</taxon>
        <taxon>Trema</taxon>
    </lineage>
</organism>
<proteinExistence type="predicted"/>
<dbReference type="InterPro" id="IPR026960">
    <property type="entry name" value="RVT-Znf"/>
</dbReference>
<dbReference type="Proteomes" id="UP000237000">
    <property type="component" value="Unassembled WGS sequence"/>
</dbReference>
<evidence type="ECO:0000259" key="1">
    <source>
        <dbReference type="Pfam" id="PF13966"/>
    </source>
</evidence>
<evidence type="ECO:0000313" key="3">
    <source>
        <dbReference type="Proteomes" id="UP000237000"/>
    </source>
</evidence>